<feature type="transmembrane region" description="Helical" evidence="1">
    <location>
        <begin position="400"/>
        <end position="421"/>
    </location>
</feature>
<feature type="transmembrane region" description="Helical" evidence="1">
    <location>
        <begin position="316"/>
        <end position="347"/>
    </location>
</feature>
<keyword evidence="1" id="KW-0812">Transmembrane</keyword>
<evidence type="ECO:0000313" key="2">
    <source>
        <dbReference type="EMBL" id="RNF32040.1"/>
    </source>
</evidence>
<evidence type="ECO:0000256" key="1">
    <source>
        <dbReference type="SAM" id="Phobius"/>
    </source>
</evidence>
<accession>A0A422QPT3</accession>
<feature type="transmembrane region" description="Helical" evidence="1">
    <location>
        <begin position="115"/>
        <end position="140"/>
    </location>
</feature>
<dbReference type="RefSeq" id="WP_123068252.1">
    <property type="nucleotide sequence ID" value="NZ_JSAB01000034.1"/>
</dbReference>
<keyword evidence="3" id="KW-1185">Reference proteome</keyword>
<evidence type="ECO:0000313" key="3">
    <source>
        <dbReference type="Proteomes" id="UP000283254"/>
    </source>
</evidence>
<proteinExistence type="predicted"/>
<feature type="transmembrane region" description="Helical" evidence="1">
    <location>
        <begin position="376"/>
        <end position="394"/>
    </location>
</feature>
<feature type="transmembrane region" description="Helical" evidence="1">
    <location>
        <begin position="152"/>
        <end position="174"/>
    </location>
</feature>
<keyword evidence="1" id="KW-1133">Transmembrane helix</keyword>
<sequence>MQRALSYAAMPALRVPLPFMLAAPCFALAAALLLVWHGEAALVLRWTPVTLSMTHLVVLGFLTMTIVGALFQLLPVTAGVAVPLARQVAVFCWCALALGTAVLAAALGLGLGASAFHLAAGLLGSAGFVFLSAIGAAIARPVPAGAKPLVEGVRYAAAALAITIAIGAALALYLGGVGSLNAPLLTDIHATWGLVGWVIVLTATVSFQVIPMFQGTATYPRLLETWLPPLVFALLFGWSAATLFDAGWWRLACEIGIGALLLHYAVTTVAWLGRRKRKPDTGTRYWLLAMGCLLLAALLHFIPFELVFDSLDALPLLTGVLVIVGCAMSAVNGMLYKIVPFLVWYHLTHDERLPRERIPKMSAVLGEAQAARQWRWHLAGLALLVLACLFPAVLARPAGLFLMVSLLLLARDVAGAALLYARLRGA</sequence>
<keyword evidence="1" id="KW-0472">Membrane</keyword>
<dbReference type="Proteomes" id="UP000283254">
    <property type="component" value="Unassembled WGS sequence"/>
</dbReference>
<dbReference type="AlphaFoldDB" id="A0A422QPT3"/>
<dbReference type="OrthoDB" id="5295665at2"/>
<comment type="caution">
    <text evidence="2">The sequence shown here is derived from an EMBL/GenBank/DDBJ whole genome shotgun (WGS) entry which is preliminary data.</text>
</comment>
<organism evidence="2 3">
    <name type="scientific">Massilia aurea</name>
    <dbReference type="NCBI Taxonomy" id="373040"/>
    <lineage>
        <taxon>Bacteria</taxon>
        <taxon>Pseudomonadati</taxon>
        <taxon>Pseudomonadota</taxon>
        <taxon>Betaproteobacteria</taxon>
        <taxon>Burkholderiales</taxon>
        <taxon>Oxalobacteraceae</taxon>
        <taxon>Telluria group</taxon>
        <taxon>Massilia</taxon>
    </lineage>
</organism>
<dbReference type="EMBL" id="JSAB01000034">
    <property type="protein sequence ID" value="RNF32040.1"/>
    <property type="molecule type" value="Genomic_DNA"/>
</dbReference>
<feature type="transmembrane region" description="Helical" evidence="1">
    <location>
        <begin position="56"/>
        <end position="76"/>
    </location>
</feature>
<feature type="transmembrane region" description="Helical" evidence="1">
    <location>
        <begin position="255"/>
        <end position="273"/>
    </location>
</feature>
<feature type="transmembrane region" description="Helical" evidence="1">
    <location>
        <begin position="194"/>
        <end position="213"/>
    </location>
</feature>
<protein>
    <submittedName>
        <fullName evidence="2">Uncharacterized protein</fullName>
    </submittedName>
</protein>
<feature type="transmembrane region" description="Helical" evidence="1">
    <location>
        <begin position="285"/>
        <end position="304"/>
    </location>
</feature>
<feature type="transmembrane region" description="Helical" evidence="1">
    <location>
        <begin position="225"/>
        <end position="249"/>
    </location>
</feature>
<gene>
    <name evidence="2" type="ORF">NM04_04000</name>
</gene>
<feature type="transmembrane region" description="Helical" evidence="1">
    <location>
        <begin position="88"/>
        <end position="109"/>
    </location>
</feature>
<reference evidence="2" key="1">
    <citation type="submission" date="2014-10" db="EMBL/GenBank/DDBJ databases">
        <title>Massilia sp. genome.</title>
        <authorList>
            <person name="Xu B."/>
            <person name="Dai L."/>
            <person name="Huang Z."/>
        </authorList>
    </citation>
    <scope>NUCLEOTIDE SEQUENCE [LARGE SCALE GENOMIC DNA]</scope>
    <source>
        <strain evidence="2">CFS-1</strain>
    </source>
</reference>
<name>A0A422QPT3_9BURK</name>